<dbReference type="AlphaFoldDB" id="A0A2H0QUS8"/>
<evidence type="ECO:0000256" key="1">
    <source>
        <dbReference type="PIRSR" id="PIRSR613078-2"/>
    </source>
</evidence>
<feature type="binding site" evidence="1">
    <location>
        <begin position="8"/>
        <end position="15"/>
    </location>
    <ligand>
        <name>substrate</name>
    </ligand>
</feature>
<evidence type="ECO:0008006" key="4">
    <source>
        <dbReference type="Google" id="ProtNLM"/>
    </source>
</evidence>
<dbReference type="PANTHER" id="PTHR48100:SF1">
    <property type="entry name" value="HISTIDINE PHOSPHATASE FAMILY PROTEIN-RELATED"/>
    <property type="match status" value="1"/>
</dbReference>
<sequence length="214" mass="24830">MKKVYFVRHGESLLNVENKDQGPEGALSEKGREQAEFVAKRFQNIPVDIIVSSPYERTRETTDIINKDLHKKITHSDFFGERRSASRFFGTRHDDPEYLEVRKLAHEKWLEDPTWRHEDGESFQDVKERAQKSLELLESLEEENILVVTHAGILRAIIAVVIFGKDLTYEEHAKLHLTLVSNNTGITLIRRGTHPIFKVERWALIAWNDHAHLG</sequence>
<name>A0A2H0QUS8_9BACT</name>
<dbReference type="CDD" id="cd07067">
    <property type="entry name" value="HP_PGM_like"/>
    <property type="match status" value="1"/>
</dbReference>
<dbReference type="InterPro" id="IPR013078">
    <property type="entry name" value="His_Pase_superF_clade-1"/>
</dbReference>
<dbReference type="InterPro" id="IPR050275">
    <property type="entry name" value="PGM_Phosphatase"/>
</dbReference>
<organism evidence="2 3">
    <name type="scientific">Candidatus Zambryskibacteria bacterium CG10_big_fil_rev_8_21_14_0_10_42_12</name>
    <dbReference type="NCBI Taxonomy" id="1975115"/>
    <lineage>
        <taxon>Bacteria</taxon>
        <taxon>Candidatus Zambryskiibacteriota</taxon>
    </lineage>
</organism>
<feature type="binding site" evidence="1">
    <location>
        <position position="57"/>
    </location>
    <ligand>
        <name>substrate</name>
    </ligand>
</feature>
<dbReference type="Proteomes" id="UP000231333">
    <property type="component" value="Unassembled WGS sequence"/>
</dbReference>
<comment type="caution">
    <text evidence="2">The sequence shown here is derived from an EMBL/GenBank/DDBJ whole genome shotgun (WGS) entry which is preliminary data.</text>
</comment>
<dbReference type="GO" id="GO:0016791">
    <property type="term" value="F:phosphatase activity"/>
    <property type="evidence" value="ECO:0007669"/>
    <property type="project" value="TreeGrafter"/>
</dbReference>
<gene>
    <name evidence="2" type="ORF">COV34_02930</name>
</gene>
<dbReference type="EMBL" id="PCXL01000013">
    <property type="protein sequence ID" value="PIR38017.1"/>
    <property type="molecule type" value="Genomic_DNA"/>
</dbReference>
<evidence type="ECO:0000313" key="2">
    <source>
        <dbReference type="EMBL" id="PIR38017.1"/>
    </source>
</evidence>
<dbReference type="SMART" id="SM00855">
    <property type="entry name" value="PGAM"/>
    <property type="match status" value="1"/>
</dbReference>
<proteinExistence type="predicted"/>
<dbReference type="Gene3D" id="3.40.50.1240">
    <property type="entry name" value="Phosphoglycerate mutase-like"/>
    <property type="match status" value="1"/>
</dbReference>
<protein>
    <recommendedName>
        <fullName evidence="4">Histidine phosphatase family protein</fullName>
    </recommendedName>
</protein>
<dbReference type="InterPro" id="IPR029033">
    <property type="entry name" value="His_PPase_superfam"/>
</dbReference>
<evidence type="ECO:0000313" key="3">
    <source>
        <dbReference type="Proteomes" id="UP000231333"/>
    </source>
</evidence>
<dbReference type="SUPFAM" id="SSF53254">
    <property type="entry name" value="Phosphoglycerate mutase-like"/>
    <property type="match status" value="1"/>
</dbReference>
<accession>A0A2H0QUS8</accession>
<dbReference type="GO" id="GO:0005737">
    <property type="term" value="C:cytoplasm"/>
    <property type="evidence" value="ECO:0007669"/>
    <property type="project" value="TreeGrafter"/>
</dbReference>
<reference evidence="2 3" key="1">
    <citation type="submission" date="2017-09" db="EMBL/GenBank/DDBJ databases">
        <title>Depth-based differentiation of microbial function through sediment-hosted aquifers and enrichment of novel symbionts in the deep terrestrial subsurface.</title>
        <authorList>
            <person name="Probst A.J."/>
            <person name="Ladd B."/>
            <person name="Jarett J.K."/>
            <person name="Geller-Mcgrath D.E."/>
            <person name="Sieber C.M."/>
            <person name="Emerson J.B."/>
            <person name="Anantharaman K."/>
            <person name="Thomas B.C."/>
            <person name="Malmstrom R."/>
            <person name="Stieglmeier M."/>
            <person name="Klingl A."/>
            <person name="Woyke T."/>
            <person name="Ryan C.M."/>
            <person name="Banfield J.F."/>
        </authorList>
    </citation>
    <scope>NUCLEOTIDE SEQUENCE [LARGE SCALE GENOMIC DNA]</scope>
    <source>
        <strain evidence="2">CG10_big_fil_rev_8_21_14_0_10_42_12</strain>
    </source>
</reference>
<dbReference type="PANTHER" id="PTHR48100">
    <property type="entry name" value="BROAD-SPECIFICITY PHOSPHATASE YOR283W-RELATED"/>
    <property type="match status" value="1"/>
</dbReference>
<dbReference type="Pfam" id="PF00300">
    <property type="entry name" value="His_Phos_1"/>
    <property type="match status" value="1"/>
</dbReference>